<reference evidence="1 2" key="1">
    <citation type="submission" date="2017-12" db="EMBL/GenBank/DDBJ databases">
        <title>Hemimetabolous genomes reveal molecular basis of termite eusociality.</title>
        <authorList>
            <person name="Harrison M.C."/>
            <person name="Jongepier E."/>
            <person name="Robertson H.M."/>
            <person name="Arning N."/>
            <person name="Bitard-Feildel T."/>
            <person name="Chao H."/>
            <person name="Childers C.P."/>
            <person name="Dinh H."/>
            <person name="Doddapaneni H."/>
            <person name="Dugan S."/>
            <person name="Gowin J."/>
            <person name="Greiner C."/>
            <person name="Han Y."/>
            <person name="Hu H."/>
            <person name="Hughes D.S.T."/>
            <person name="Huylmans A.-K."/>
            <person name="Kemena C."/>
            <person name="Kremer L.P.M."/>
            <person name="Lee S.L."/>
            <person name="Lopez-Ezquerra A."/>
            <person name="Mallet L."/>
            <person name="Monroy-Kuhn J.M."/>
            <person name="Moser A."/>
            <person name="Murali S.C."/>
            <person name="Muzny D.M."/>
            <person name="Otani S."/>
            <person name="Piulachs M.-D."/>
            <person name="Poelchau M."/>
            <person name="Qu J."/>
            <person name="Schaub F."/>
            <person name="Wada-Katsumata A."/>
            <person name="Worley K.C."/>
            <person name="Xie Q."/>
            <person name="Ylla G."/>
            <person name="Poulsen M."/>
            <person name="Gibbs R.A."/>
            <person name="Schal C."/>
            <person name="Richards S."/>
            <person name="Belles X."/>
            <person name="Korb J."/>
            <person name="Bornberg-Bauer E."/>
        </authorList>
    </citation>
    <scope>NUCLEOTIDE SEQUENCE [LARGE SCALE GENOMIC DNA]</scope>
    <source>
        <tissue evidence="1">Whole body</tissue>
    </source>
</reference>
<evidence type="ECO:0000313" key="2">
    <source>
        <dbReference type="Proteomes" id="UP000235965"/>
    </source>
</evidence>
<gene>
    <name evidence="1" type="ORF">B7P43_G04507</name>
</gene>
<evidence type="ECO:0000313" key="1">
    <source>
        <dbReference type="EMBL" id="PNF32783.1"/>
    </source>
</evidence>
<proteinExistence type="predicted"/>
<dbReference type="EMBL" id="NEVH01009768">
    <property type="protein sequence ID" value="PNF32783.1"/>
    <property type="molecule type" value="Genomic_DNA"/>
</dbReference>
<organism evidence="1 2">
    <name type="scientific">Cryptotermes secundus</name>
    <dbReference type="NCBI Taxonomy" id="105785"/>
    <lineage>
        <taxon>Eukaryota</taxon>
        <taxon>Metazoa</taxon>
        <taxon>Ecdysozoa</taxon>
        <taxon>Arthropoda</taxon>
        <taxon>Hexapoda</taxon>
        <taxon>Insecta</taxon>
        <taxon>Pterygota</taxon>
        <taxon>Neoptera</taxon>
        <taxon>Polyneoptera</taxon>
        <taxon>Dictyoptera</taxon>
        <taxon>Blattodea</taxon>
        <taxon>Blattoidea</taxon>
        <taxon>Termitoidae</taxon>
        <taxon>Kalotermitidae</taxon>
        <taxon>Cryptotermitinae</taxon>
        <taxon>Cryptotermes</taxon>
    </lineage>
</organism>
<name>A0A2J7QW19_9NEOP</name>
<dbReference type="AlphaFoldDB" id="A0A2J7QW19"/>
<dbReference type="Proteomes" id="UP000235965">
    <property type="component" value="Unassembled WGS sequence"/>
</dbReference>
<sequence length="66" mass="7495">MLKDFPLEISQRFICLVGSMGMCVVMQEHHAFGEESWSLPLNGLMKFPEDVTVGVSIYDIFPTMKL</sequence>
<dbReference type="InParanoid" id="A0A2J7QW19"/>
<comment type="caution">
    <text evidence="1">The sequence shown here is derived from an EMBL/GenBank/DDBJ whole genome shotgun (WGS) entry which is preliminary data.</text>
</comment>
<protein>
    <submittedName>
        <fullName evidence="1">Uncharacterized protein</fullName>
    </submittedName>
</protein>
<keyword evidence="2" id="KW-1185">Reference proteome</keyword>
<accession>A0A2J7QW19</accession>